<feature type="non-terminal residue" evidence="1">
    <location>
        <position position="1"/>
    </location>
</feature>
<accession>A0ACB8W283</accession>
<proteinExistence type="predicted"/>
<reference evidence="1" key="1">
    <citation type="submission" date="2022-04" db="EMBL/GenBank/DDBJ databases">
        <title>Jade perch genome.</title>
        <authorList>
            <person name="Chao B."/>
        </authorList>
    </citation>
    <scope>NUCLEOTIDE SEQUENCE</scope>
    <source>
        <strain evidence="1">CB-2022</strain>
    </source>
</reference>
<protein>
    <submittedName>
        <fullName evidence="1">Uncharacterized protein</fullName>
    </submittedName>
</protein>
<gene>
    <name evidence="1" type="ORF">L3Q82_012332</name>
</gene>
<evidence type="ECO:0000313" key="1">
    <source>
        <dbReference type="EMBL" id="KAI3361982.1"/>
    </source>
</evidence>
<dbReference type="EMBL" id="CM041545">
    <property type="protein sequence ID" value="KAI3361982.1"/>
    <property type="molecule type" value="Genomic_DNA"/>
</dbReference>
<comment type="caution">
    <text evidence="1">The sequence shown here is derived from an EMBL/GenBank/DDBJ whole genome shotgun (WGS) entry which is preliminary data.</text>
</comment>
<name>A0ACB8W283_9TELE</name>
<dbReference type="Proteomes" id="UP000831701">
    <property type="component" value="Chromosome 15"/>
</dbReference>
<evidence type="ECO:0000313" key="2">
    <source>
        <dbReference type="Proteomes" id="UP000831701"/>
    </source>
</evidence>
<sequence>LVTLSFFHTEADVVTSSTRVARPPLPLYGICISGRSARRRRRRRRGGGEVASMAFTLYSLIQTAILCTNAVAVLHEERFLSKIGWGVDQGVGGFGDDPGVKAQILNLIRSVRTVMRGRKEICPIAFNNSEFGLHCPVATLWLTEHLFPSSLTSELQSNSNKTQSLGKLCRHLCFLDLGSCCPRLQVSSMAARRALKAVLIDLSGTLHIEDSAVPGAQDALNRLRQASVAVKFVTNTTKESKRSLLERLQRLNFDLQEKEIFTSLSAARSLLEQKQHRPLLLVEDSALEDFTGINTSDPNAVVIGLAPDHFNYQTLNTAFR</sequence>
<keyword evidence="2" id="KW-1185">Reference proteome</keyword>
<organism evidence="1 2">
    <name type="scientific">Scortum barcoo</name>
    <name type="common">barcoo grunter</name>
    <dbReference type="NCBI Taxonomy" id="214431"/>
    <lineage>
        <taxon>Eukaryota</taxon>
        <taxon>Metazoa</taxon>
        <taxon>Chordata</taxon>
        <taxon>Craniata</taxon>
        <taxon>Vertebrata</taxon>
        <taxon>Euteleostomi</taxon>
        <taxon>Actinopterygii</taxon>
        <taxon>Neopterygii</taxon>
        <taxon>Teleostei</taxon>
        <taxon>Neoteleostei</taxon>
        <taxon>Acanthomorphata</taxon>
        <taxon>Eupercaria</taxon>
        <taxon>Centrarchiformes</taxon>
        <taxon>Terapontoidei</taxon>
        <taxon>Terapontidae</taxon>
        <taxon>Scortum</taxon>
    </lineage>
</organism>